<protein>
    <recommendedName>
        <fullName evidence="1">DOD-type homing endonuclease domain-containing protein</fullName>
    </recommendedName>
</protein>
<sequence length="259" mass="28937">MHPRELVDETRRLTRQGFSDQVVSTLLGVPRSTIGNWRRGTSRAAPLRRDPTGDAYCPRCHGRPLSSAYPYLLGLYLGDGHITPVRSVYGLSITCCDDWPGLIGLCAEAMGAVLPVSVFRVRRSGCTEVKSTSSHWPCLFPQHGPGPKHRRPIRLAPWQREAVDRRLDQFVRGLFHSDGCRATNSTKRRVQGSVRRYEYPRYLFSNASQDILGLLGRSLDSLGVDWRQSRPVTEGSVGMISVAKRASVARLDEFVGPKH</sequence>
<dbReference type="OrthoDB" id="3366805at2"/>
<dbReference type="Proteomes" id="UP000190637">
    <property type="component" value="Unassembled WGS sequence"/>
</dbReference>
<dbReference type="RefSeq" id="WP_078759884.1">
    <property type="nucleotide sequence ID" value="NZ_FUWS01000001.1"/>
</dbReference>
<keyword evidence="3" id="KW-1185">Reference proteome</keyword>
<feature type="domain" description="DOD-type homing endonuclease" evidence="1">
    <location>
        <begin position="72"/>
        <end position="224"/>
    </location>
</feature>
<evidence type="ECO:0000313" key="3">
    <source>
        <dbReference type="Proteomes" id="UP000190637"/>
    </source>
</evidence>
<dbReference type="PROSITE" id="PS50819">
    <property type="entry name" value="INTEIN_ENDONUCLEASE"/>
    <property type="match status" value="1"/>
</dbReference>
<evidence type="ECO:0000313" key="2">
    <source>
        <dbReference type="EMBL" id="SJZ44782.1"/>
    </source>
</evidence>
<dbReference type="Gene3D" id="3.10.28.10">
    <property type="entry name" value="Homing endonucleases"/>
    <property type="match status" value="1"/>
</dbReference>
<dbReference type="STRING" id="1122192.SAMN02745673_00497"/>
<dbReference type="EMBL" id="FUWS01000001">
    <property type="protein sequence ID" value="SJZ44782.1"/>
    <property type="molecule type" value="Genomic_DNA"/>
</dbReference>
<accession>A0A1T4KQW1</accession>
<dbReference type="AlphaFoldDB" id="A0A1T4KQW1"/>
<reference evidence="2 3" key="1">
    <citation type="submission" date="2017-02" db="EMBL/GenBank/DDBJ databases">
        <authorList>
            <person name="Peterson S.W."/>
        </authorList>
    </citation>
    <scope>NUCLEOTIDE SEQUENCE [LARGE SCALE GENOMIC DNA]</scope>
    <source>
        <strain evidence="2 3">DSM 45154</strain>
    </source>
</reference>
<dbReference type="InterPro" id="IPR027434">
    <property type="entry name" value="Homing_endonucl"/>
</dbReference>
<name>A0A1T4KQW1_9ACTN</name>
<organism evidence="2 3">
    <name type="scientific">Marinactinospora thermotolerans DSM 45154</name>
    <dbReference type="NCBI Taxonomy" id="1122192"/>
    <lineage>
        <taxon>Bacteria</taxon>
        <taxon>Bacillati</taxon>
        <taxon>Actinomycetota</taxon>
        <taxon>Actinomycetes</taxon>
        <taxon>Streptosporangiales</taxon>
        <taxon>Nocardiopsidaceae</taxon>
        <taxon>Marinactinospora</taxon>
    </lineage>
</organism>
<evidence type="ECO:0000259" key="1">
    <source>
        <dbReference type="PROSITE" id="PS50819"/>
    </source>
</evidence>
<proteinExistence type="predicted"/>
<dbReference type="InterPro" id="IPR004042">
    <property type="entry name" value="Intein_endonuc_central"/>
</dbReference>
<dbReference type="GO" id="GO:0004519">
    <property type="term" value="F:endonuclease activity"/>
    <property type="evidence" value="ECO:0007669"/>
    <property type="project" value="InterPro"/>
</dbReference>
<gene>
    <name evidence="2" type="ORF">SAMN02745673_00497</name>
</gene>